<sequence length="591" mass="66972">MQDYSASTHILDAQTQQDSANNMVFMLFETVQGSKTPIQLFMSLNKSLTVVDAKRQFCEWFACQYTTEHAQTVKWHSISFSSGVDGDPRFERYQQTFKLQDVQCKAELKSVLPKIARNVLTAIDSSFGALSQTTFPNYDVRPNEIMPLDKSKPSWFSLLSHILFNAQMFARNCTCQKQFPMVHIVTGSPGVGKSTLRFPAIALALTSQPEHASDSTTECASTSVIRFAPANKHPRLVHLESTVFTYNIFLYDTKINVPSDGCLQYANNLFQGEPIKLGEVKVPSISHFPHFLRLFMKTFGKVCNFLEKKTWHFVDDLVLSSFNMKASEQYVLLSSPNWTRWKEVAFLKKRKPLPYAVYVMPKFSLAEQIDLLNSIPNMNLKHDDVVPRIEHAIRTYGFTPRNVQDLELPGAKLAEEELEREKKLAVGGTDPHNFTMAYATPEARKIIEEEWTRDLKEQNPGFFDGEEEPCSNAGHPDPGQAALFKQLSNRLVRIGAQFSKVVIAGTDDPLSPLFTISFPPAQTRSAVDTSSFGDIHHVFLPDMELFRCSEQNKFDGNLWGRFFIHPMKSKPFESGPAVMENGKSTRWVYIS</sequence>
<evidence type="ECO:0000313" key="1">
    <source>
        <dbReference type="EMBL" id="KAK2946217.1"/>
    </source>
</evidence>
<name>A0ABQ9X378_9EUKA</name>
<dbReference type="EMBL" id="JARBJD010000233">
    <property type="protein sequence ID" value="KAK2946217.1"/>
    <property type="molecule type" value="Genomic_DNA"/>
</dbReference>
<gene>
    <name evidence="1" type="ORF">BLNAU_18819</name>
</gene>
<protein>
    <submittedName>
        <fullName evidence="1">Uncharacterized protein</fullName>
    </submittedName>
</protein>
<comment type="caution">
    <text evidence="1">The sequence shown here is derived from an EMBL/GenBank/DDBJ whole genome shotgun (WGS) entry which is preliminary data.</text>
</comment>
<evidence type="ECO:0000313" key="2">
    <source>
        <dbReference type="Proteomes" id="UP001281761"/>
    </source>
</evidence>
<keyword evidence="2" id="KW-1185">Reference proteome</keyword>
<dbReference type="Proteomes" id="UP001281761">
    <property type="component" value="Unassembled WGS sequence"/>
</dbReference>
<proteinExistence type="predicted"/>
<reference evidence="1 2" key="1">
    <citation type="journal article" date="2022" name="bioRxiv">
        <title>Genomics of Preaxostyla Flagellates Illuminates Evolutionary Transitions and the Path Towards Mitochondrial Loss.</title>
        <authorList>
            <person name="Novak L.V.F."/>
            <person name="Treitli S.C."/>
            <person name="Pyrih J."/>
            <person name="Halakuc P."/>
            <person name="Pipaliya S.V."/>
            <person name="Vacek V."/>
            <person name="Brzon O."/>
            <person name="Soukal P."/>
            <person name="Eme L."/>
            <person name="Dacks J.B."/>
            <person name="Karnkowska A."/>
            <person name="Elias M."/>
            <person name="Hampl V."/>
        </authorList>
    </citation>
    <scope>NUCLEOTIDE SEQUENCE [LARGE SCALE GENOMIC DNA]</scope>
    <source>
        <strain evidence="1">NAU3</strain>
        <tissue evidence="1">Gut</tissue>
    </source>
</reference>
<accession>A0ABQ9X378</accession>
<organism evidence="1 2">
    <name type="scientific">Blattamonas nauphoetae</name>
    <dbReference type="NCBI Taxonomy" id="2049346"/>
    <lineage>
        <taxon>Eukaryota</taxon>
        <taxon>Metamonada</taxon>
        <taxon>Preaxostyla</taxon>
        <taxon>Oxymonadida</taxon>
        <taxon>Blattamonas</taxon>
    </lineage>
</organism>